<evidence type="ECO:0000256" key="6">
    <source>
        <dbReference type="ARBA" id="ARBA00022801"/>
    </source>
</evidence>
<dbReference type="InterPro" id="IPR018202">
    <property type="entry name" value="Ser_caboxypep_ser_AS"/>
</dbReference>
<evidence type="ECO:0000256" key="5">
    <source>
        <dbReference type="ARBA" id="ARBA00022670"/>
    </source>
</evidence>
<comment type="caution">
    <text evidence="9">The sequence shown here is derived from an EMBL/GenBank/DDBJ whole genome shotgun (WGS) entry which is preliminary data.</text>
</comment>
<dbReference type="Pfam" id="PF00450">
    <property type="entry name" value="Peptidase_S10"/>
    <property type="match status" value="1"/>
</dbReference>
<evidence type="ECO:0000256" key="8">
    <source>
        <dbReference type="RuleBase" id="RU361156"/>
    </source>
</evidence>
<dbReference type="Proteomes" id="UP001632038">
    <property type="component" value="Unassembled WGS sequence"/>
</dbReference>
<keyword evidence="6 8" id="KW-0378">Hydrolase</keyword>
<evidence type="ECO:0000256" key="2">
    <source>
        <dbReference type="ARBA" id="ARBA00009431"/>
    </source>
</evidence>
<sequence length="376" mass="43335">MNLMGVPFSIGSLRPNLINQPISLFSYGLMEGPGCSLIGYGAALELGPLRVAQKGAALEFNKQARNKEANLLFVESPVGVGSHTPIHQMISITLMINLLDTYNFLVKWLQKFSQYKRSEFFISGESYAGHYVPQLAELIHNRNMNKKKYQYINLRGFIVGNPQTSKYYDYKGILEYAWSHSVISDQNYDKAKRTCEFNKVYWSDECVSAMEMLWAQYNNIDMYNIYAPSCLLNQTTLMPTKTRTKRKMDPGGYDPCFDIYIKKYFNRRDVQTALHVKQSQHGDTVKWKACNYSIFRETYDQNVFSVLPIYTKLITKRDQRIWVYSGDVAGRIVEYEGLTFVTVRGAGHMVPVDKPNEAFALIHSYLFDQPLPTTRY</sequence>
<evidence type="ECO:0000256" key="7">
    <source>
        <dbReference type="ARBA" id="ARBA00023180"/>
    </source>
</evidence>
<dbReference type="AlphaFoldDB" id="A0ABD3BJH5"/>
<evidence type="ECO:0000256" key="4">
    <source>
        <dbReference type="ARBA" id="ARBA00022645"/>
    </source>
</evidence>
<comment type="subcellular location">
    <subcellularLocation>
        <location evidence="1">Secreted</location>
    </subcellularLocation>
</comment>
<protein>
    <recommendedName>
        <fullName evidence="8">Carboxypeptidase</fullName>
        <ecNumber evidence="8">3.4.16.-</ecNumber>
    </recommendedName>
</protein>
<dbReference type="Gene3D" id="3.40.50.1820">
    <property type="entry name" value="alpha/beta hydrolase"/>
    <property type="match status" value="1"/>
</dbReference>
<reference evidence="10" key="1">
    <citation type="journal article" date="2024" name="IScience">
        <title>Strigolactones Initiate the Formation of Haustorium-like Structures in Castilleja.</title>
        <authorList>
            <person name="Buerger M."/>
            <person name="Peterson D."/>
            <person name="Chory J."/>
        </authorList>
    </citation>
    <scope>NUCLEOTIDE SEQUENCE [LARGE SCALE GENOMIC DNA]</scope>
</reference>
<name>A0ABD3BJH5_9LAMI</name>
<proteinExistence type="inferred from homology"/>
<keyword evidence="10" id="KW-1185">Reference proteome</keyword>
<dbReference type="PANTHER" id="PTHR11802:SF235">
    <property type="entry name" value="SERINE CARBOXYPEPTIDASE-LIKE 33"/>
    <property type="match status" value="1"/>
</dbReference>
<keyword evidence="4 8" id="KW-0121">Carboxypeptidase</keyword>
<evidence type="ECO:0000256" key="3">
    <source>
        <dbReference type="ARBA" id="ARBA00022525"/>
    </source>
</evidence>
<dbReference type="PROSITE" id="PS00560">
    <property type="entry name" value="CARBOXYPEPT_SER_HIS"/>
    <property type="match status" value="1"/>
</dbReference>
<gene>
    <name evidence="9" type="ORF">CASFOL_038933</name>
</gene>
<dbReference type="InterPro" id="IPR029058">
    <property type="entry name" value="AB_hydrolase_fold"/>
</dbReference>
<dbReference type="SUPFAM" id="SSF53474">
    <property type="entry name" value="alpha/beta-Hydrolases"/>
    <property type="match status" value="1"/>
</dbReference>
<keyword evidence="5 8" id="KW-0645">Protease</keyword>
<comment type="similarity">
    <text evidence="2 8">Belongs to the peptidase S10 family.</text>
</comment>
<evidence type="ECO:0000313" key="9">
    <source>
        <dbReference type="EMBL" id="KAL3617186.1"/>
    </source>
</evidence>
<dbReference type="EMBL" id="JAVIJP010000086">
    <property type="protein sequence ID" value="KAL3617186.1"/>
    <property type="molecule type" value="Genomic_DNA"/>
</dbReference>
<dbReference type="InterPro" id="IPR001563">
    <property type="entry name" value="Peptidase_S10"/>
</dbReference>
<dbReference type="InterPro" id="IPR033124">
    <property type="entry name" value="Ser_caboxypep_his_AS"/>
</dbReference>
<dbReference type="GO" id="GO:0004185">
    <property type="term" value="F:serine-type carboxypeptidase activity"/>
    <property type="evidence" value="ECO:0007669"/>
    <property type="project" value="UniProtKB-UniRule"/>
</dbReference>
<dbReference type="PRINTS" id="PR00724">
    <property type="entry name" value="CRBOXYPTASEC"/>
</dbReference>
<dbReference type="Gene3D" id="3.40.50.12670">
    <property type="match status" value="2"/>
</dbReference>
<evidence type="ECO:0000313" key="10">
    <source>
        <dbReference type="Proteomes" id="UP001632038"/>
    </source>
</evidence>
<dbReference type="GO" id="GO:0005576">
    <property type="term" value="C:extracellular region"/>
    <property type="evidence" value="ECO:0007669"/>
    <property type="project" value="UniProtKB-SubCell"/>
</dbReference>
<dbReference type="PROSITE" id="PS00131">
    <property type="entry name" value="CARBOXYPEPT_SER_SER"/>
    <property type="match status" value="1"/>
</dbReference>
<dbReference type="GO" id="GO:0006508">
    <property type="term" value="P:proteolysis"/>
    <property type="evidence" value="ECO:0007669"/>
    <property type="project" value="UniProtKB-KW"/>
</dbReference>
<dbReference type="EC" id="3.4.16.-" evidence="8"/>
<dbReference type="PANTHER" id="PTHR11802">
    <property type="entry name" value="SERINE PROTEASE FAMILY S10 SERINE CARBOXYPEPTIDASE"/>
    <property type="match status" value="1"/>
</dbReference>
<accession>A0ABD3BJH5</accession>
<organism evidence="9 10">
    <name type="scientific">Castilleja foliolosa</name>
    <dbReference type="NCBI Taxonomy" id="1961234"/>
    <lineage>
        <taxon>Eukaryota</taxon>
        <taxon>Viridiplantae</taxon>
        <taxon>Streptophyta</taxon>
        <taxon>Embryophyta</taxon>
        <taxon>Tracheophyta</taxon>
        <taxon>Spermatophyta</taxon>
        <taxon>Magnoliopsida</taxon>
        <taxon>eudicotyledons</taxon>
        <taxon>Gunneridae</taxon>
        <taxon>Pentapetalae</taxon>
        <taxon>asterids</taxon>
        <taxon>lamiids</taxon>
        <taxon>Lamiales</taxon>
        <taxon>Orobanchaceae</taxon>
        <taxon>Pedicularideae</taxon>
        <taxon>Castillejinae</taxon>
        <taxon>Castilleja</taxon>
    </lineage>
</organism>
<keyword evidence="7" id="KW-0325">Glycoprotein</keyword>
<keyword evidence="3" id="KW-0964">Secreted</keyword>
<evidence type="ECO:0000256" key="1">
    <source>
        <dbReference type="ARBA" id="ARBA00004613"/>
    </source>
</evidence>